<dbReference type="WBParaSite" id="SRAE_1000321400.1">
    <property type="protein sequence ID" value="SRAE_1000321400.1"/>
    <property type="gene ID" value="WBGene00259831"/>
</dbReference>
<dbReference type="Proteomes" id="UP000035682">
    <property type="component" value="Unplaced"/>
</dbReference>
<dbReference type="PRINTS" id="PR00862">
    <property type="entry name" value="PROLIGOPTASE"/>
</dbReference>
<evidence type="ECO:0000313" key="12">
    <source>
        <dbReference type="WBParaSite" id="SRAE_1000321400.1"/>
    </source>
</evidence>
<dbReference type="Gene3D" id="3.40.50.1820">
    <property type="entry name" value="alpha/beta hydrolase"/>
    <property type="match status" value="1"/>
</dbReference>
<dbReference type="Gene3D" id="2.130.10.120">
    <property type="entry name" value="Prolyl oligopeptidase, N-terminal domain"/>
    <property type="match status" value="1"/>
</dbReference>
<evidence type="ECO:0000313" key="10">
    <source>
        <dbReference type="EMBL" id="CEF64961.1"/>
    </source>
</evidence>
<dbReference type="Pfam" id="PF02897">
    <property type="entry name" value="Peptidase_S9_N"/>
    <property type="match status" value="1"/>
</dbReference>
<evidence type="ECO:0000313" key="13">
    <source>
        <dbReference type="WormBase" id="SRAE_1000321400"/>
    </source>
</evidence>
<dbReference type="GO" id="GO:0004252">
    <property type="term" value="F:serine-type endopeptidase activity"/>
    <property type="evidence" value="ECO:0007669"/>
    <property type="project" value="UniProtKB-UniRule"/>
</dbReference>
<evidence type="ECO:0000256" key="4">
    <source>
        <dbReference type="ARBA" id="ARBA00022670"/>
    </source>
</evidence>
<proteinExistence type="inferred from homology"/>
<organism evidence="10">
    <name type="scientific">Strongyloides ratti</name>
    <name type="common">Parasitic roundworm</name>
    <dbReference type="NCBI Taxonomy" id="34506"/>
    <lineage>
        <taxon>Eukaryota</taxon>
        <taxon>Metazoa</taxon>
        <taxon>Ecdysozoa</taxon>
        <taxon>Nematoda</taxon>
        <taxon>Chromadorea</taxon>
        <taxon>Rhabditida</taxon>
        <taxon>Tylenchina</taxon>
        <taxon>Panagrolaimomorpha</taxon>
        <taxon>Strongyloidoidea</taxon>
        <taxon>Strongyloididae</taxon>
        <taxon>Strongyloides</taxon>
    </lineage>
</organism>
<gene>
    <name evidence="10 12 13" type="ORF">SRAE_1000321400</name>
</gene>
<dbReference type="WormBase" id="SRAE_1000321400">
    <property type="protein sequence ID" value="SRP08550"/>
    <property type="gene ID" value="WBGene00259831"/>
</dbReference>
<keyword evidence="4 7" id="KW-0645">Protease</keyword>
<evidence type="ECO:0000256" key="2">
    <source>
        <dbReference type="ARBA" id="ARBA00005228"/>
    </source>
</evidence>
<sequence length="649" mass="76044">MYDYSIFEMNSFYKKIGKYYYYYVTKNSTLQAILRRTKNFKKPGKDFINVHDFDKNEKIEIIDVIFSKYGDIIAYKLLKSDNSVIIKFKYKNGKDLKDEIKVDEFSDIAFFLKDKGFIYSFITNKIKKEGNTTIAYDFKNQLYYHKFGTSQKKDKILKGFNHHSNSLYNGYLSNDGKYLFIEYYNTKKKMNLLYFCPMKKKIIFKKKLKLKLLILKDSTKFSYIDSTSTHVIVFSKHESISGNIMKIKIPRRLKHTKNWKKLIKEKSDDIIKKVIPIGKKYLVLNFDSYLKIYDKKKGKLIHKIPFNNGTIQNIWGNIQSYDLFISFSNLISPQIIYRINLRMLKKKIMKKLVLQPVLQNLPKGINKNDNFKIKNTYYTSKDGTKIPLLMIYKNNIVKNKQNPVILEIAGDLTRHWDITESPHILLFIKHFNGIWCMAGIRGTLGFSFNWLNEGVHLKRNNSFDDLVAGVEFLINNNYTSPEKLGLFDNNGGGVAINVISNQRPDLLGAVVSKLPALDLLHIDEIEKGKNLYKILYGDSKIKADYDNLISFSPYENIRICTKFKCQFPSTLIFEPLLEFKHSHGHVIKYLAKLYHEFKKSISYQTNPVLGFFGNYSNSKHDENYRLNSINERINMTVFLQGTLNLKWID</sequence>
<comment type="similarity">
    <text evidence="2 7">Belongs to the peptidase S9A family.</text>
</comment>
<keyword evidence="5 7" id="KW-0378">Hydrolase</keyword>
<comment type="catalytic activity">
    <reaction evidence="1">
        <text>Hydrolysis of Pro-|-Xaa &gt;&gt; Ala-|-Xaa in oligopeptides.</text>
        <dbReference type="EC" id="3.4.21.26"/>
    </reaction>
</comment>
<dbReference type="InterPro" id="IPR051167">
    <property type="entry name" value="Prolyl_oligopep/macrocyclase"/>
</dbReference>
<keyword evidence="6 7" id="KW-0720">Serine protease</keyword>
<dbReference type="GO" id="GO:0006508">
    <property type="term" value="P:proteolysis"/>
    <property type="evidence" value="ECO:0007669"/>
    <property type="project" value="UniProtKB-KW"/>
</dbReference>
<dbReference type="EC" id="3.4.21.-" evidence="7"/>
<feature type="domain" description="Peptidase S9A N-terminal" evidence="9">
    <location>
        <begin position="12"/>
        <end position="350"/>
    </location>
</feature>
<dbReference type="GO" id="GO:0070012">
    <property type="term" value="F:oligopeptidase activity"/>
    <property type="evidence" value="ECO:0007669"/>
    <property type="project" value="TreeGrafter"/>
</dbReference>
<evidence type="ECO:0000256" key="3">
    <source>
        <dbReference type="ARBA" id="ARBA00016310"/>
    </source>
</evidence>
<dbReference type="OrthoDB" id="248387at2759"/>
<keyword evidence="11" id="KW-1185">Reference proteome</keyword>
<evidence type="ECO:0000256" key="6">
    <source>
        <dbReference type="ARBA" id="ARBA00022825"/>
    </source>
</evidence>
<evidence type="ECO:0000259" key="8">
    <source>
        <dbReference type="Pfam" id="PF00326"/>
    </source>
</evidence>
<evidence type="ECO:0000256" key="5">
    <source>
        <dbReference type="ARBA" id="ARBA00022801"/>
    </source>
</evidence>
<accession>A0A090L579</accession>
<feature type="domain" description="Peptidase S9 prolyl oligopeptidase catalytic" evidence="8">
    <location>
        <begin position="431"/>
        <end position="608"/>
    </location>
</feature>
<reference evidence="10 11" key="1">
    <citation type="submission" date="2014-09" db="EMBL/GenBank/DDBJ databases">
        <authorList>
            <person name="Martin A.A."/>
        </authorList>
    </citation>
    <scope>NUCLEOTIDE SEQUENCE</scope>
    <source>
        <strain evidence="11">ED321</strain>
        <strain evidence="10">ED321 Heterogonic</strain>
    </source>
</reference>
<dbReference type="Pfam" id="PF00326">
    <property type="entry name" value="Peptidase_S9"/>
    <property type="match status" value="1"/>
</dbReference>
<name>A0A090L579_STRRB</name>
<dbReference type="AlphaFoldDB" id="A0A090L579"/>
<evidence type="ECO:0000313" key="11">
    <source>
        <dbReference type="Proteomes" id="UP000035682"/>
    </source>
</evidence>
<dbReference type="GeneID" id="36377326"/>
<protein>
    <recommendedName>
        <fullName evidence="3 7">Prolyl endopeptidase</fullName>
        <ecNumber evidence="7">3.4.21.-</ecNumber>
    </recommendedName>
</protein>
<dbReference type="PANTHER" id="PTHR42881:SF2">
    <property type="entry name" value="PROLYL ENDOPEPTIDASE"/>
    <property type="match status" value="1"/>
</dbReference>
<dbReference type="SUPFAM" id="SSF53474">
    <property type="entry name" value="alpha/beta-Hydrolases"/>
    <property type="match status" value="1"/>
</dbReference>
<dbReference type="InterPro" id="IPR023302">
    <property type="entry name" value="Pept_S9A_N"/>
</dbReference>
<evidence type="ECO:0000256" key="1">
    <source>
        <dbReference type="ARBA" id="ARBA00001070"/>
    </source>
</evidence>
<dbReference type="SUPFAM" id="SSF50993">
    <property type="entry name" value="Peptidase/esterase 'gauge' domain"/>
    <property type="match status" value="1"/>
</dbReference>
<evidence type="ECO:0000259" key="9">
    <source>
        <dbReference type="Pfam" id="PF02897"/>
    </source>
</evidence>
<dbReference type="CTD" id="36377326"/>
<reference evidence="12" key="2">
    <citation type="submission" date="2020-12" db="UniProtKB">
        <authorList>
            <consortium name="WormBaseParasite"/>
        </authorList>
    </citation>
    <scope>IDENTIFICATION</scope>
</reference>
<dbReference type="InterPro" id="IPR002470">
    <property type="entry name" value="Peptidase_S9A"/>
</dbReference>
<dbReference type="EMBL" id="LN609528">
    <property type="protein sequence ID" value="CEF64961.1"/>
    <property type="molecule type" value="Genomic_DNA"/>
</dbReference>
<evidence type="ECO:0000256" key="7">
    <source>
        <dbReference type="RuleBase" id="RU368024"/>
    </source>
</evidence>
<dbReference type="PANTHER" id="PTHR42881">
    <property type="entry name" value="PROLYL ENDOPEPTIDASE"/>
    <property type="match status" value="1"/>
</dbReference>
<dbReference type="RefSeq" id="XP_024504162.1">
    <property type="nucleotide sequence ID" value="XM_024650379.1"/>
</dbReference>
<dbReference type="InterPro" id="IPR029058">
    <property type="entry name" value="AB_hydrolase_fold"/>
</dbReference>
<dbReference type="GO" id="GO:0005829">
    <property type="term" value="C:cytosol"/>
    <property type="evidence" value="ECO:0007669"/>
    <property type="project" value="TreeGrafter"/>
</dbReference>
<dbReference type="InterPro" id="IPR001375">
    <property type="entry name" value="Peptidase_S9_cat"/>
</dbReference>